<sequence>MNGQFKAKDFDKEQLKKFATDLKTSGLSFNMIWKKRNKVVEESNTKTNLCSLEIEGKWFFKQIGNKGIVRLKYLDDKQKKILLNALGNYKMFTEPRWELGLGLVILYFLLEYYISTNSEVSWLMPVIMSCSFIVVLFLGIAYLRAEEKIDEKLYNISLIFGIPAYLFTAIGSLLALPLYTSILRYHLKFNILHNA</sequence>
<evidence type="ECO:0000256" key="1">
    <source>
        <dbReference type="SAM" id="Phobius"/>
    </source>
</evidence>
<keyword evidence="1" id="KW-0472">Membrane</keyword>
<keyword evidence="3" id="KW-1185">Reference proteome</keyword>
<proteinExistence type="predicted"/>
<accession>A0A1Y1T3A3</accession>
<keyword evidence="1" id="KW-0812">Transmembrane</keyword>
<dbReference type="AlphaFoldDB" id="A0A1Y1T3A3"/>
<evidence type="ECO:0000313" key="3">
    <source>
        <dbReference type="Proteomes" id="UP000192746"/>
    </source>
</evidence>
<reference evidence="2 3" key="1">
    <citation type="submission" date="2013-04" db="EMBL/GenBank/DDBJ databases">
        <title>Zunongwangia sp. 22II14-10F7 Genome Sequencing.</title>
        <authorList>
            <person name="Lai Q."/>
            <person name="Shao Z."/>
        </authorList>
    </citation>
    <scope>NUCLEOTIDE SEQUENCE [LARGE SCALE GENOMIC DNA]</scope>
    <source>
        <strain evidence="2 3">22II14-10F7</strain>
    </source>
</reference>
<gene>
    <name evidence="2" type="ORF">IIF7_13170</name>
</gene>
<keyword evidence="1" id="KW-1133">Transmembrane helix</keyword>
<dbReference type="Proteomes" id="UP000192746">
    <property type="component" value="Unassembled WGS sequence"/>
</dbReference>
<feature type="transmembrane region" description="Helical" evidence="1">
    <location>
        <begin position="155"/>
        <end position="179"/>
    </location>
</feature>
<dbReference type="STRING" id="1185767.IIF7_13170"/>
<protein>
    <submittedName>
        <fullName evidence="2">Uncharacterized protein</fullName>
    </submittedName>
</protein>
<organism evidence="2 3">
    <name type="scientific">Zunongwangia atlantica 22II14-10F7</name>
    <dbReference type="NCBI Taxonomy" id="1185767"/>
    <lineage>
        <taxon>Bacteria</taxon>
        <taxon>Pseudomonadati</taxon>
        <taxon>Bacteroidota</taxon>
        <taxon>Flavobacteriia</taxon>
        <taxon>Flavobacteriales</taxon>
        <taxon>Flavobacteriaceae</taxon>
        <taxon>Zunongwangia</taxon>
    </lineage>
</organism>
<name>A0A1Y1T3A3_9FLAO</name>
<feature type="transmembrane region" description="Helical" evidence="1">
    <location>
        <begin position="97"/>
        <end position="114"/>
    </location>
</feature>
<evidence type="ECO:0000313" key="2">
    <source>
        <dbReference type="EMBL" id="ORL45065.1"/>
    </source>
</evidence>
<comment type="caution">
    <text evidence="2">The sequence shown here is derived from an EMBL/GenBank/DDBJ whole genome shotgun (WGS) entry which is preliminary data.</text>
</comment>
<dbReference type="OrthoDB" id="1434254at2"/>
<dbReference type="RefSeq" id="WP_084842158.1">
    <property type="nucleotide sequence ID" value="NZ_ARYN01000011.1"/>
</dbReference>
<feature type="transmembrane region" description="Helical" evidence="1">
    <location>
        <begin position="120"/>
        <end position="143"/>
    </location>
</feature>
<dbReference type="EMBL" id="ARYN01000011">
    <property type="protein sequence ID" value="ORL45065.1"/>
    <property type="molecule type" value="Genomic_DNA"/>
</dbReference>